<evidence type="ECO:0000313" key="2">
    <source>
        <dbReference type="Proteomes" id="UP000075621"/>
    </source>
</evidence>
<evidence type="ECO:0000313" key="1">
    <source>
        <dbReference type="EMBL" id="KYL34303.1"/>
    </source>
</evidence>
<organism evidence="1 2">
    <name type="scientific">Pseudoalteromonas agarivorans</name>
    <dbReference type="NCBI Taxonomy" id="176102"/>
    <lineage>
        <taxon>Bacteria</taxon>
        <taxon>Pseudomonadati</taxon>
        <taxon>Pseudomonadota</taxon>
        <taxon>Gammaproteobacteria</taxon>
        <taxon>Alteromonadales</taxon>
        <taxon>Pseudoalteromonadaceae</taxon>
        <taxon>Pseudoalteromonas</taxon>
    </lineage>
</organism>
<name>A0ABR5VU09_9GAMM</name>
<gene>
    <name evidence="1" type="ORF">A2I98_12195</name>
</gene>
<sequence length="231" mass="26559">MSNLKKLTQITLLAIITLFISFESIQCMRANAWYFNALNTLKQPRDLITNQDLNLANDAITLATQLEPLQAHYWQLSAYIKMLRLTENNVNRSNVPKVYQLAELALLNSLKYRQSWAETWIDLAKIVSYQEGPSERVFGYIQQAKQVGPYKIDVHLGVIEIALVNWQQLPPKYKALYVSELSLAAKHGYKFSRAFEIAKQVDALPILCLSLKFGAQFESARNSWMFKKHCN</sequence>
<dbReference type="NCBIfam" id="NF038257">
    <property type="entry name" value="exopoly_VpsP"/>
    <property type="match status" value="1"/>
</dbReference>
<reference evidence="1 2" key="1">
    <citation type="submission" date="2016-03" db="EMBL/GenBank/DDBJ databases">
        <authorList>
            <person name="Zhang H."/>
            <person name="Liu R."/>
            <person name="Wang M."/>
            <person name="Wang H."/>
            <person name="Wang L."/>
            <person name="Song L."/>
        </authorList>
    </citation>
    <scope>NUCLEOTIDE SEQUENCE [LARGE SCALE GENOMIC DNA]</scope>
    <source>
        <strain evidence="1 2">DSM 16098</strain>
    </source>
</reference>
<protein>
    <submittedName>
        <fullName evidence="1">Uncharacterized protein</fullName>
    </submittedName>
</protein>
<comment type="caution">
    <text evidence="1">The sequence shown here is derived from an EMBL/GenBank/DDBJ whole genome shotgun (WGS) entry which is preliminary data.</text>
</comment>
<dbReference type="RefSeq" id="WP_064385590.1">
    <property type="nucleotide sequence ID" value="NZ_LVCM01000011.1"/>
</dbReference>
<dbReference type="EMBL" id="LVCM01000011">
    <property type="protein sequence ID" value="KYL34303.1"/>
    <property type="molecule type" value="Genomic_DNA"/>
</dbReference>
<accession>A0ABR5VU09</accession>
<proteinExistence type="predicted"/>
<dbReference type="Proteomes" id="UP000075621">
    <property type="component" value="Unassembled WGS sequence"/>
</dbReference>